<evidence type="ECO:0000313" key="4">
    <source>
        <dbReference type="EMBL" id="KAF2486763.1"/>
    </source>
</evidence>
<dbReference type="InterPro" id="IPR001138">
    <property type="entry name" value="Zn2Cys6_DnaBD"/>
</dbReference>
<dbReference type="Pfam" id="PF00172">
    <property type="entry name" value="Zn_clus"/>
    <property type="match status" value="1"/>
</dbReference>
<dbReference type="SMART" id="SM00066">
    <property type="entry name" value="GAL4"/>
    <property type="match status" value="1"/>
</dbReference>
<dbReference type="GeneID" id="54477640"/>
<dbReference type="SUPFAM" id="SSF57701">
    <property type="entry name" value="Zn2/Cys6 DNA-binding domain"/>
    <property type="match status" value="1"/>
</dbReference>
<dbReference type="PROSITE" id="PS50048">
    <property type="entry name" value="ZN2_CY6_FUNGAL_2"/>
    <property type="match status" value="1"/>
</dbReference>
<keyword evidence="5" id="KW-1185">Reference proteome</keyword>
<dbReference type="Gene3D" id="4.10.240.10">
    <property type="entry name" value="Zn(2)-C6 fungal-type DNA-binding domain"/>
    <property type="match status" value="1"/>
</dbReference>
<evidence type="ECO:0000313" key="5">
    <source>
        <dbReference type="Proteomes" id="UP000799767"/>
    </source>
</evidence>
<sequence>MSSSPSSTGAKRACDACHRRKVKCNTSDGAQPCRNCASSGLACTYNAIPQKKGPKGSRAKVISELRENQRLAATHRDSFDSPPDSPAYSKYAIVLPPELIDTCIAFFFDNLYATQPILDREGVLQAVARMYDDTEAYVFVLSLCAYMCIQPNLHVSAEALTGLEITSQSTVSLGRQLLHEAIRMRKSLNCVENPTSLTVITLFFFFGSYFCLDRHNLAWYYLREATTIAHLLGMHEESTYADGAPAEVSRRRRLYWLLFVTERAYALQQHRPLTLAATIKLPTLDEDPALTSELNGFLNLVNLFRPFDHTFVGLWNQSHAGTPPGSWLRQMQQELSDALPVYLDCTECQAVDLRLSQSWLKTMVWQLSISHGALSSLATDNSMSLGYPIEVSRQLVAATSQFSQQAMEVHGIGLVEKLFDVACTLTDVISCVPRQTFEFGPRDYLTKIVSVISSLRGGQQRYLPILMSKINEAMPSVPLSPSLIREDGTPISEGAPLSATESLGLHPFSSPALSAVSPQSIAFAPFPHAPAGVMALAPTQAPITTEVVYDAPVISAPLQMLQTNGHLYHDSHDVGFGTSA</sequence>
<protein>
    <recommendedName>
        <fullName evidence="3">Zn(2)-C6 fungal-type domain-containing protein</fullName>
    </recommendedName>
</protein>
<dbReference type="GO" id="GO:0000981">
    <property type="term" value="F:DNA-binding transcription factor activity, RNA polymerase II-specific"/>
    <property type="evidence" value="ECO:0007669"/>
    <property type="project" value="InterPro"/>
</dbReference>
<dbReference type="GO" id="GO:0003677">
    <property type="term" value="F:DNA binding"/>
    <property type="evidence" value="ECO:0007669"/>
    <property type="project" value="InterPro"/>
</dbReference>
<feature type="domain" description="Zn(2)-C6 fungal-type" evidence="3">
    <location>
        <begin position="13"/>
        <end position="45"/>
    </location>
</feature>
<dbReference type="EMBL" id="MU001632">
    <property type="protein sequence ID" value="KAF2486763.1"/>
    <property type="molecule type" value="Genomic_DNA"/>
</dbReference>
<dbReference type="OrthoDB" id="4132249at2759"/>
<dbReference type="SMART" id="SM00906">
    <property type="entry name" value="Fungal_trans"/>
    <property type="match status" value="1"/>
</dbReference>
<reference evidence="4" key="1">
    <citation type="journal article" date="2020" name="Stud. Mycol.">
        <title>101 Dothideomycetes genomes: a test case for predicting lifestyles and emergence of pathogens.</title>
        <authorList>
            <person name="Haridas S."/>
            <person name="Albert R."/>
            <person name="Binder M."/>
            <person name="Bloem J."/>
            <person name="Labutti K."/>
            <person name="Salamov A."/>
            <person name="Andreopoulos B."/>
            <person name="Baker S."/>
            <person name="Barry K."/>
            <person name="Bills G."/>
            <person name="Bluhm B."/>
            <person name="Cannon C."/>
            <person name="Castanera R."/>
            <person name="Culley D."/>
            <person name="Daum C."/>
            <person name="Ezra D."/>
            <person name="Gonzalez J."/>
            <person name="Henrissat B."/>
            <person name="Kuo A."/>
            <person name="Liang C."/>
            <person name="Lipzen A."/>
            <person name="Lutzoni F."/>
            <person name="Magnuson J."/>
            <person name="Mondo S."/>
            <person name="Nolan M."/>
            <person name="Ohm R."/>
            <person name="Pangilinan J."/>
            <person name="Park H.-J."/>
            <person name="Ramirez L."/>
            <person name="Alfaro M."/>
            <person name="Sun H."/>
            <person name="Tritt A."/>
            <person name="Yoshinaga Y."/>
            <person name="Zwiers L.-H."/>
            <person name="Turgeon B."/>
            <person name="Goodwin S."/>
            <person name="Spatafora J."/>
            <person name="Crous P."/>
            <person name="Grigoriev I."/>
        </authorList>
    </citation>
    <scope>NUCLEOTIDE SEQUENCE</scope>
    <source>
        <strain evidence="4">CBS 113389</strain>
    </source>
</reference>
<gene>
    <name evidence="4" type="ORF">BDY17DRAFT_321528</name>
</gene>
<dbReference type="GO" id="GO:0008270">
    <property type="term" value="F:zinc ion binding"/>
    <property type="evidence" value="ECO:0007669"/>
    <property type="project" value="InterPro"/>
</dbReference>
<proteinExistence type="predicted"/>
<keyword evidence="2" id="KW-0539">Nucleus</keyword>
<dbReference type="AlphaFoldDB" id="A0A6A6Q549"/>
<name>A0A6A6Q549_9PEZI</name>
<dbReference type="InterPro" id="IPR007219">
    <property type="entry name" value="XnlR_reg_dom"/>
</dbReference>
<dbReference type="PANTHER" id="PTHR31668:SF20">
    <property type="entry name" value="ZN(II)2CYS6 TRANSCRIPTION FACTOR (EUROFUNG)"/>
    <property type="match status" value="1"/>
</dbReference>
<dbReference type="InterPro" id="IPR050797">
    <property type="entry name" value="Carb_Metab_Trans_Reg"/>
</dbReference>
<accession>A0A6A6Q549</accession>
<dbReference type="GO" id="GO:0006351">
    <property type="term" value="P:DNA-templated transcription"/>
    <property type="evidence" value="ECO:0007669"/>
    <property type="project" value="InterPro"/>
</dbReference>
<dbReference type="PANTHER" id="PTHR31668">
    <property type="entry name" value="GLUCOSE TRANSPORT TRANSCRIPTION REGULATOR RGT1-RELATED-RELATED"/>
    <property type="match status" value="1"/>
</dbReference>
<keyword evidence="1" id="KW-0479">Metal-binding</keyword>
<evidence type="ECO:0000259" key="3">
    <source>
        <dbReference type="PROSITE" id="PS50048"/>
    </source>
</evidence>
<dbReference type="Pfam" id="PF04082">
    <property type="entry name" value="Fungal_trans"/>
    <property type="match status" value="1"/>
</dbReference>
<dbReference type="CDD" id="cd12148">
    <property type="entry name" value="fungal_TF_MHR"/>
    <property type="match status" value="1"/>
</dbReference>
<dbReference type="CDD" id="cd00067">
    <property type="entry name" value="GAL4"/>
    <property type="match status" value="1"/>
</dbReference>
<dbReference type="RefSeq" id="XP_033593332.1">
    <property type="nucleotide sequence ID" value="XM_033736638.1"/>
</dbReference>
<dbReference type="Proteomes" id="UP000799767">
    <property type="component" value="Unassembled WGS sequence"/>
</dbReference>
<evidence type="ECO:0000256" key="1">
    <source>
        <dbReference type="ARBA" id="ARBA00022723"/>
    </source>
</evidence>
<evidence type="ECO:0000256" key="2">
    <source>
        <dbReference type="ARBA" id="ARBA00023242"/>
    </source>
</evidence>
<dbReference type="PROSITE" id="PS00463">
    <property type="entry name" value="ZN2_CY6_FUNGAL_1"/>
    <property type="match status" value="1"/>
</dbReference>
<organism evidence="4 5">
    <name type="scientific">Neohortaea acidophila</name>
    <dbReference type="NCBI Taxonomy" id="245834"/>
    <lineage>
        <taxon>Eukaryota</taxon>
        <taxon>Fungi</taxon>
        <taxon>Dikarya</taxon>
        <taxon>Ascomycota</taxon>
        <taxon>Pezizomycotina</taxon>
        <taxon>Dothideomycetes</taxon>
        <taxon>Dothideomycetidae</taxon>
        <taxon>Mycosphaerellales</taxon>
        <taxon>Teratosphaeriaceae</taxon>
        <taxon>Neohortaea</taxon>
    </lineage>
</organism>
<dbReference type="InterPro" id="IPR036864">
    <property type="entry name" value="Zn2-C6_fun-type_DNA-bd_sf"/>
</dbReference>